<dbReference type="RefSeq" id="WP_314510013.1">
    <property type="nucleotide sequence ID" value="NZ_JASJOU010000002.1"/>
</dbReference>
<dbReference type="EMBL" id="JASJOU010000002">
    <property type="protein sequence ID" value="MDJ1500483.1"/>
    <property type="molecule type" value="Genomic_DNA"/>
</dbReference>
<evidence type="ECO:0000313" key="2">
    <source>
        <dbReference type="Proteomes" id="UP001232063"/>
    </source>
</evidence>
<accession>A0AAE3R421</accession>
<name>A0AAE3R421_9BACT</name>
<organism evidence="1 2">
    <name type="scientific">Xanthocytophaga agilis</name>
    <dbReference type="NCBI Taxonomy" id="3048010"/>
    <lineage>
        <taxon>Bacteria</taxon>
        <taxon>Pseudomonadati</taxon>
        <taxon>Bacteroidota</taxon>
        <taxon>Cytophagia</taxon>
        <taxon>Cytophagales</taxon>
        <taxon>Rhodocytophagaceae</taxon>
        <taxon>Xanthocytophaga</taxon>
    </lineage>
</organism>
<sequence length="254" mass="29834">MVKTKTNEKPLALKVELVKQVYKNEKTQTRRLFANDLIINQDPNRYRLDGLFNLEEDKQSHIKKDGLYACFHDLKLDVSVEPILCPYGKKGDLLWVREPWAKVPRTAYWHDPTIPHIEKDSWWYIFKASWERSTAGFSWKSSRFMPKEAARTWLRIKDVKVERLHSISTEDIKAEGVRVPVSERGGVLFVLGKADSPFKFMPESYQNGSKEGVTEHDFMFAHWASLWCEIHGKANWLFNPWVWVIEFEIVAYSN</sequence>
<dbReference type="AlphaFoldDB" id="A0AAE3R421"/>
<protein>
    <submittedName>
        <fullName evidence="1">Uncharacterized protein</fullName>
    </submittedName>
</protein>
<keyword evidence="2" id="KW-1185">Reference proteome</keyword>
<comment type="caution">
    <text evidence="1">The sequence shown here is derived from an EMBL/GenBank/DDBJ whole genome shotgun (WGS) entry which is preliminary data.</text>
</comment>
<evidence type="ECO:0000313" key="1">
    <source>
        <dbReference type="EMBL" id="MDJ1500483.1"/>
    </source>
</evidence>
<proteinExistence type="predicted"/>
<gene>
    <name evidence="1" type="ORF">QNI22_07500</name>
</gene>
<reference evidence="1" key="1">
    <citation type="submission" date="2023-05" db="EMBL/GenBank/DDBJ databases">
        <authorList>
            <person name="Zhang X."/>
        </authorList>
    </citation>
    <scope>NUCLEOTIDE SEQUENCE</scope>
    <source>
        <strain evidence="1">BD1B2-1</strain>
    </source>
</reference>
<dbReference type="Proteomes" id="UP001232063">
    <property type="component" value="Unassembled WGS sequence"/>
</dbReference>